<proteinExistence type="predicted"/>
<gene>
    <name evidence="3" type="ORF">BLNAU_16006</name>
</gene>
<feature type="transmembrane region" description="Helical" evidence="2">
    <location>
        <begin position="86"/>
        <end position="104"/>
    </location>
</feature>
<accession>A0ABQ9X934</accession>
<feature type="transmembrane region" description="Helical" evidence="2">
    <location>
        <begin position="157"/>
        <end position="177"/>
    </location>
</feature>
<evidence type="ECO:0000256" key="1">
    <source>
        <dbReference type="SAM" id="MobiDB-lite"/>
    </source>
</evidence>
<evidence type="ECO:0000313" key="3">
    <source>
        <dbReference type="EMBL" id="KAK2949086.1"/>
    </source>
</evidence>
<keyword evidence="2" id="KW-1133">Transmembrane helix</keyword>
<evidence type="ECO:0000256" key="2">
    <source>
        <dbReference type="SAM" id="Phobius"/>
    </source>
</evidence>
<name>A0ABQ9X934_9EUKA</name>
<feature type="transmembrane region" description="Helical" evidence="2">
    <location>
        <begin position="124"/>
        <end position="145"/>
    </location>
</feature>
<sequence length="390" mass="42524">MTIMFIVGICVNHRKSVHTSRHYLIGFLVYLICGNAAFSLLYLDLFSISSLYYSGTIMEVLVGVQGDILNAALFPSGYQITGHRSALIFGSILLAVISATSFFFSFASLANMVSSFSYRFTSHLLTAVLIIISTLGIVVCALNNVSSHGLYFSSRGLLLLICFSILVLFSIVQHVLLCKSRPTHIHTCTFIVGIVLASIGLVIIIVLEATSHSSLKSLITPSFEAKCGDIFQLNEEEKADVINTADALCSAAFDHFAKANCENLIISSSSPILPASPLEACTEQALSRLTIDSLASNTLTHLRLSNAIFILAVLVMIPSLVFFFLSVHRPKPKDEPPPPSDGDSESMNSGNIPESVYTHSLLQFQSEYKSSARDRSAYPSKFIIRDMEDT</sequence>
<dbReference type="Proteomes" id="UP001281761">
    <property type="component" value="Unassembled WGS sequence"/>
</dbReference>
<dbReference type="EMBL" id="JARBJD010000163">
    <property type="protein sequence ID" value="KAK2949086.1"/>
    <property type="molecule type" value="Genomic_DNA"/>
</dbReference>
<reference evidence="3 4" key="1">
    <citation type="journal article" date="2022" name="bioRxiv">
        <title>Genomics of Preaxostyla Flagellates Illuminates Evolutionary Transitions and the Path Towards Mitochondrial Loss.</title>
        <authorList>
            <person name="Novak L.V.F."/>
            <person name="Treitli S.C."/>
            <person name="Pyrih J."/>
            <person name="Halakuc P."/>
            <person name="Pipaliya S.V."/>
            <person name="Vacek V."/>
            <person name="Brzon O."/>
            <person name="Soukal P."/>
            <person name="Eme L."/>
            <person name="Dacks J.B."/>
            <person name="Karnkowska A."/>
            <person name="Elias M."/>
            <person name="Hampl V."/>
        </authorList>
    </citation>
    <scope>NUCLEOTIDE SEQUENCE [LARGE SCALE GENOMIC DNA]</scope>
    <source>
        <strain evidence="3">NAU3</strain>
        <tissue evidence="3">Gut</tissue>
    </source>
</reference>
<evidence type="ECO:0000313" key="4">
    <source>
        <dbReference type="Proteomes" id="UP001281761"/>
    </source>
</evidence>
<protein>
    <submittedName>
        <fullName evidence="3">Uncharacterized protein</fullName>
    </submittedName>
</protein>
<keyword evidence="2" id="KW-0472">Membrane</keyword>
<feature type="transmembrane region" description="Helical" evidence="2">
    <location>
        <begin position="307"/>
        <end position="327"/>
    </location>
</feature>
<feature type="transmembrane region" description="Helical" evidence="2">
    <location>
        <begin position="183"/>
        <end position="207"/>
    </location>
</feature>
<comment type="caution">
    <text evidence="3">The sequence shown here is derived from an EMBL/GenBank/DDBJ whole genome shotgun (WGS) entry which is preliminary data.</text>
</comment>
<keyword evidence="2" id="KW-0812">Transmembrane</keyword>
<keyword evidence="4" id="KW-1185">Reference proteome</keyword>
<feature type="transmembrane region" description="Helical" evidence="2">
    <location>
        <begin position="23"/>
        <end position="45"/>
    </location>
</feature>
<organism evidence="3 4">
    <name type="scientific">Blattamonas nauphoetae</name>
    <dbReference type="NCBI Taxonomy" id="2049346"/>
    <lineage>
        <taxon>Eukaryota</taxon>
        <taxon>Metamonada</taxon>
        <taxon>Preaxostyla</taxon>
        <taxon>Oxymonadida</taxon>
        <taxon>Blattamonas</taxon>
    </lineage>
</organism>
<feature type="transmembrane region" description="Helical" evidence="2">
    <location>
        <begin position="51"/>
        <end position="74"/>
    </location>
</feature>
<feature type="region of interest" description="Disordered" evidence="1">
    <location>
        <begin position="331"/>
        <end position="353"/>
    </location>
</feature>